<dbReference type="AlphaFoldDB" id="A0A8J5WLA2"/>
<name>A0A8J5WLA2_ZIZPA</name>
<evidence type="ECO:0000313" key="5">
    <source>
        <dbReference type="Proteomes" id="UP000729402"/>
    </source>
</evidence>
<comment type="caution">
    <text evidence="4">The sequence shown here is derived from an EMBL/GenBank/DDBJ whole genome shotgun (WGS) entry which is preliminary data.</text>
</comment>
<evidence type="ECO:0000259" key="3">
    <source>
        <dbReference type="Pfam" id="PF23598"/>
    </source>
</evidence>
<feature type="compositionally biased region" description="Gly residues" evidence="2">
    <location>
        <begin position="147"/>
        <end position="160"/>
    </location>
</feature>
<gene>
    <name evidence="4" type="ORF">GUJ93_ZPchr0011g27766</name>
</gene>
<keyword evidence="5" id="KW-1185">Reference proteome</keyword>
<evidence type="ECO:0000313" key="4">
    <source>
        <dbReference type="EMBL" id="KAG8090606.1"/>
    </source>
</evidence>
<dbReference type="EMBL" id="JAAALK010000081">
    <property type="protein sequence ID" value="KAG8090606.1"/>
    <property type="molecule type" value="Genomic_DNA"/>
</dbReference>
<feature type="compositionally biased region" description="Basic and acidic residues" evidence="2">
    <location>
        <begin position="119"/>
        <end position="130"/>
    </location>
</feature>
<dbReference type="OrthoDB" id="693948at2759"/>
<accession>A0A8J5WLA2</accession>
<sequence>MTNVPLKFLPGVMPMLRELHFTVLASVDGAARDVGLENLPLLNDVYVTLRCEGATRGQVEEAEATLRRQMNAHPNHPHFTKFILLIQEAFGSQKILTEQRGRSDGAEAERAGGAARRGWRPEQRQRRETETTALPEHGGGRRPQGSGKRGIGRSGDGGTLKHGRSAKGVASAPPKPPLRPADVAAPSRYCLRRAAAMLCRCRCRAPVVPA</sequence>
<evidence type="ECO:0000256" key="2">
    <source>
        <dbReference type="SAM" id="MobiDB-lite"/>
    </source>
</evidence>
<feature type="domain" description="Disease resistance R13L4/SHOC-2-like LRR" evidence="3">
    <location>
        <begin position="3"/>
        <end position="78"/>
    </location>
</feature>
<protein>
    <recommendedName>
        <fullName evidence="3">Disease resistance R13L4/SHOC-2-like LRR domain-containing protein</fullName>
    </recommendedName>
</protein>
<proteinExistence type="predicted"/>
<organism evidence="4 5">
    <name type="scientific">Zizania palustris</name>
    <name type="common">Northern wild rice</name>
    <dbReference type="NCBI Taxonomy" id="103762"/>
    <lineage>
        <taxon>Eukaryota</taxon>
        <taxon>Viridiplantae</taxon>
        <taxon>Streptophyta</taxon>
        <taxon>Embryophyta</taxon>
        <taxon>Tracheophyta</taxon>
        <taxon>Spermatophyta</taxon>
        <taxon>Magnoliopsida</taxon>
        <taxon>Liliopsida</taxon>
        <taxon>Poales</taxon>
        <taxon>Poaceae</taxon>
        <taxon>BOP clade</taxon>
        <taxon>Oryzoideae</taxon>
        <taxon>Oryzeae</taxon>
        <taxon>Zizaniinae</taxon>
        <taxon>Zizania</taxon>
    </lineage>
</organism>
<feature type="region of interest" description="Disordered" evidence="2">
    <location>
        <begin position="97"/>
        <end position="182"/>
    </location>
</feature>
<feature type="compositionally biased region" description="Basic and acidic residues" evidence="2">
    <location>
        <begin position="97"/>
        <end position="110"/>
    </location>
</feature>
<evidence type="ECO:0000256" key="1">
    <source>
        <dbReference type="ARBA" id="ARBA00022737"/>
    </source>
</evidence>
<reference evidence="4" key="2">
    <citation type="submission" date="2021-02" db="EMBL/GenBank/DDBJ databases">
        <authorList>
            <person name="Kimball J.A."/>
            <person name="Haas M.W."/>
            <person name="Macchietto M."/>
            <person name="Kono T."/>
            <person name="Duquette J."/>
            <person name="Shao M."/>
        </authorList>
    </citation>
    <scope>NUCLEOTIDE SEQUENCE</scope>
    <source>
        <tissue evidence="4">Fresh leaf tissue</tissue>
    </source>
</reference>
<dbReference type="Pfam" id="PF23598">
    <property type="entry name" value="LRR_14"/>
    <property type="match status" value="1"/>
</dbReference>
<reference evidence="4" key="1">
    <citation type="journal article" date="2021" name="bioRxiv">
        <title>Whole Genome Assembly and Annotation of Northern Wild Rice, Zizania palustris L., Supports a Whole Genome Duplication in the Zizania Genus.</title>
        <authorList>
            <person name="Haas M."/>
            <person name="Kono T."/>
            <person name="Macchietto M."/>
            <person name="Millas R."/>
            <person name="McGilp L."/>
            <person name="Shao M."/>
            <person name="Duquette J."/>
            <person name="Hirsch C.N."/>
            <person name="Kimball J."/>
        </authorList>
    </citation>
    <scope>NUCLEOTIDE SEQUENCE</scope>
    <source>
        <tissue evidence="4">Fresh leaf tissue</tissue>
    </source>
</reference>
<dbReference type="InterPro" id="IPR055414">
    <property type="entry name" value="LRR_R13L4/SHOC2-like"/>
</dbReference>
<keyword evidence="1" id="KW-0677">Repeat</keyword>
<dbReference type="Proteomes" id="UP000729402">
    <property type="component" value="Unassembled WGS sequence"/>
</dbReference>